<evidence type="ECO:0000259" key="1">
    <source>
        <dbReference type="Pfam" id="PF02627"/>
    </source>
</evidence>
<protein>
    <submittedName>
        <fullName evidence="2">Deazaflavin-dependent oxidoreductase (Nitroreductase family)</fullName>
    </submittedName>
</protein>
<dbReference type="SUPFAM" id="SSF69118">
    <property type="entry name" value="AhpD-like"/>
    <property type="match status" value="1"/>
</dbReference>
<gene>
    <name evidence="2" type="ORF">EDD29_7468</name>
</gene>
<dbReference type="GO" id="GO:0051920">
    <property type="term" value="F:peroxiredoxin activity"/>
    <property type="evidence" value="ECO:0007669"/>
    <property type="project" value="InterPro"/>
</dbReference>
<dbReference type="EMBL" id="RJKE01000001">
    <property type="protein sequence ID" value="ROO89761.1"/>
    <property type="molecule type" value="Genomic_DNA"/>
</dbReference>
<dbReference type="InterPro" id="IPR003779">
    <property type="entry name" value="CMD-like"/>
</dbReference>
<feature type="domain" description="Carboxymuconolactone decarboxylase-like" evidence="1">
    <location>
        <begin position="60"/>
        <end position="141"/>
    </location>
</feature>
<dbReference type="InterPro" id="IPR029032">
    <property type="entry name" value="AhpD-like"/>
</dbReference>
<dbReference type="InterPro" id="IPR012349">
    <property type="entry name" value="Split_barrel_FMN-bd"/>
</dbReference>
<sequence length="335" mass="36875">MNAVARLAASPHWAHADPPKIAPGGLRALGPRTWLYVKAVAPLFGTRGIRFADLTGRDRAVFRAYLPYSAAIVSSGLGRATTELVTLRTAWNCGAWYEFAHHAALSRFGGLSIDTVERIAAGPDAPGLHPRQRALLRATDELHADRAVAPGTLAELRGFLDEYRVAELCLLVGHYEMLAMFLKSAGAVPEEGAFERGPLRWLRREDDSDRLAPASLPALNRRLLNRIQIHYAPYLPPYAVIVHRGRTSGKVYRTPVMALRHGRHLIVALPYGDRADWVRNLLHADRGGVERLGRLHRIGAVRVTDVPSAGDLVPASARPLLRLTKILVAEIEDPR</sequence>
<dbReference type="Pfam" id="PF04075">
    <property type="entry name" value="F420H2_quin_red"/>
    <property type="match status" value="1"/>
</dbReference>
<dbReference type="OrthoDB" id="3778270at2"/>
<proteinExistence type="predicted"/>
<keyword evidence="3" id="KW-1185">Reference proteome</keyword>
<accession>A0A3N1D8E0</accession>
<dbReference type="InterPro" id="IPR004378">
    <property type="entry name" value="F420H2_quin_Rdtase"/>
</dbReference>
<dbReference type="PANTHER" id="PTHR34846">
    <property type="entry name" value="4-CARBOXYMUCONOLACTONE DECARBOXYLASE FAMILY PROTEIN (AFU_ORTHOLOGUE AFUA_6G11590)"/>
    <property type="match status" value="1"/>
</dbReference>
<comment type="caution">
    <text evidence="2">The sequence shown here is derived from an EMBL/GenBank/DDBJ whole genome shotgun (WGS) entry which is preliminary data.</text>
</comment>
<dbReference type="AlphaFoldDB" id="A0A3N1D8E0"/>
<dbReference type="Gene3D" id="2.30.110.10">
    <property type="entry name" value="Electron Transport, Fmn-binding Protein, Chain A"/>
    <property type="match status" value="1"/>
</dbReference>
<dbReference type="RefSeq" id="WP_123668801.1">
    <property type="nucleotide sequence ID" value="NZ_RJKE01000001.1"/>
</dbReference>
<dbReference type="Proteomes" id="UP000272400">
    <property type="component" value="Unassembled WGS sequence"/>
</dbReference>
<reference evidence="2 3" key="1">
    <citation type="submission" date="2018-11" db="EMBL/GenBank/DDBJ databases">
        <title>Sequencing the genomes of 1000 actinobacteria strains.</title>
        <authorList>
            <person name="Klenk H.-P."/>
        </authorList>
    </citation>
    <scope>NUCLEOTIDE SEQUENCE [LARGE SCALE GENOMIC DNA]</scope>
    <source>
        <strain evidence="2 3">DSM 44254</strain>
    </source>
</reference>
<evidence type="ECO:0000313" key="2">
    <source>
        <dbReference type="EMBL" id="ROO89761.1"/>
    </source>
</evidence>
<dbReference type="PANTHER" id="PTHR34846:SF5">
    <property type="entry name" value="CARBOXYMUCONOLACTONE DECARBOXYLASE-LIKE DOMAIN-CONTAINING PROTEIN"/>
    <property type="match status" value="1"/>
</dbReference>
<name>A0A3N1D8E0_9ACTN</name>
<dbReference type="Pfam" id="PF02627">
    <property type="entry name" value="CMD"/>
    <property type="match status" value="1"/>
</dbReference>
<dbReference type="Gene3D" id="1.20.1290.10">
    <property type="entry name" value="AhpD-like"/>
    <property type="match status" value="1"/>
</dbReference>
<evidence type="ECO:0000313" key="3">
    <source>
        <dbReference type="Proteomes" id="UP000272400"/>
    </source>
</evidence>
<organism evidence="2 3">
    <name type="scientific">Actinocorallia herbida</name>
    <dbReference type="NCBI Taxonomy" id="58109"/>
    <lineage>
        <taxon>Bacteria</taxon>
        <taxon>Bacillati</taxon>
        <taxon>Actinomycetota</taxon>
        <taxon>Actinomycetes</taxon>
        <taxon>Streptosporangiales</taxon>
        <taxon>Thermomonosporaceae</taxon>
        <taxon>Actinocorallia</taxon>
    </lineage>
</organism>